<evidence type="ECO:0000313" key="1">
    <source>
        <dbReference type="EMBL" id="KKM72249.1"/>
    </source>
</evidence>
<sequence length="241" mass="28419">MSHRPILLFDFDGTVITQKSLEYTASIFLKKSFYRWKNTANLRLIDFARMFEEADSKNRVKALFKIVKIYKRYIPRLWKRILFFIKFRRTYTKYEEYEILNPNLEEVLRKLKSNNFILGIVSNTSGNRLAIFAKKLHLKEYFSVLISRDDTPFRKPNPYPIYIALLNLKRKLKISIIKNDVYYVGDLPHDIHCAKNAGINSIALLSGHGTREGLKNSNPTHIVENPKEILEIEVFKKFLLD</sequence>
<dbReference type="Pfam" id="PF13419">
    <property type="entry name" value="HAD_2"/>
    <property type="match status" value="1"/>
</dbReference>
<dbReference type="InterPro" id="IPR006439">
    <property type="entry name" value="HAD-SF_hydro_IA"/>
</dbReference>
<dbReference type="PANTHER" id="PTHR43434">
    <property type="entry name" value="PHOSPHOGLYCOLATE PHOSPHATASE"/>
    <property type="match status" value="1"/>
</dbReference>
<dbReference type="SUPFAM" id="SSF56784">
    <property type="entry name" value="HAD-like"/>
    <property type="match status" value="1"/>
</dbReference>
<dbReference type="InterPro" id="IPR050155">
    <property type="entry name" value="HAD-like_hydrolase_sf"/>
</dbReference>
<reference evidence="1" key="1">
    <citation type="journal article" date="2015" name="Nature">
        <title>Complex archaea that bridge the gap between prokaryotes and eukaryotes.</title>
        <authorList>
            <person name="Spang A."/>
            <person name="Saw J.H."/>
            <person name="Jorgensen S.L."/>
            <person name="Zaremba-Niedzwiedzka K."/>
            <person name="Martijn J."/>
            <person name="Lind A.E."/>
            <person name="van Eijk R."/>
            <person name="Schleper C."/>
            <person name="Guy L."/>
            <person name="Ettema T.J."/>
        </authorList>
    </citation>
    <scope>NUCLEOTIDE SEQUENCE</scope>
</reference>
<gene>
    <name evidence="1" type="ORF">LCGC14_1422410</name>
</gene>
<dbReference type="EMBL" id="LAZR01009506">
    <property type="protein sequence ID" value="KKM72249.1"/>
    <property type="molecule type" value="Genomic_DNA"/>
</dbReference>
<comment type="caution">
    <text evidence="1">The sequence shown here is derived from an EMBL/GenBank/DDBJ whole genome shotgun (WGS) entry which is preliminary data.</text>
</comment>
<organism evidence="1">
    <name type="scientific">marine sediment metagenome</name>
    <dbReference type="NCBI Taxonomy" id="412755"/>
    <lineage>
        <taxon>unclassified sequences</taxon>
        <taxon>metagenomes</taxon>
        <taxon>ecological metagenomes</taxon>
    </lineage>
</organism>
<name>A0A0F9JQS0_9ZZZZ</name>
<dbReference type="SFLD" id="SFLDG01129">
    <property type="entry name" value="C1.5:_HAD__Beta-PGM__Phosphata"/>
    <property type="match status" value="1"/>
</dbReference>
<accession>A0A0F9JQS0</accession>
<dbReference type="InterPro" id="IPR041492">
    <property type="entry name" value="HAD_2"/>
</dbReference>
<dbReference type="NCBIfam" id="TIGR01549">
    <property type="entry name" value="HAD-SF-IA-v1"/>
    <property type="match status" value="1"/>
</dbReference>
<dbReference type="AlphaFoldDB" id="A0A0F9JQS0"/>
<dbReference type="InterPro" id="IPR036412">
    <property type="entry name" value="HAD-like_sf"/>
</dbReference>
<dbReference type="InterPro" id="IPR023214">
    <property type="entry name" value="HAD_sf"/>
</dbReference>
<protein>
    <recommendedName>
        <fullName evidence="2">HAD family hydrolase</fullName>
    </recommendedName>
</protein>
<dbReference type="Gene3D" id="3.40.50.1000">
    <property type="entry name" value="HAD superfamily/HAD-like"/>
    <property type="match status" value="1"/>
</dbReference>
<evidence type="ECO:0008006" key="2">
    <source>
        <dbReference type="Google" id="ProtNLM"/>
    </source>
</evidence>
<dbReference type="PANTHER" id="PTHR43434:SF13">
    <property type="entry name" value="PHOSPHOGLYCOLATE PHOSPHATASE"/>
    <property type="match status" value="1"/>
</dbReference>
<dbReference type="GO" id="GO:0008967">
    <property type="term" value="F:phosphoglycolate phosphatase activity"/>
    <property type="evidence" value="ECO:0007669"/>
    <property type="project" value="TreeGrafter"/>
</dbReference>
<dbReference type="SFLD" id="SFLDS00003">
    <property type="entry name" value="Haloacid_Dehalogenase"/>
    <property type="match status" value="1"/>
</dbReference>
<dbReference type="GO" id="GO:0006281">
    <property type="term" value="P:DNA repair"/>
    <property type="evidence" value="ECO:0007669"/>
    <property type="project" value="TreeGrafter"/>
</dbReference>
<dbReference type="GO" id="GO:0005829">
    <property type="term" value="C:cytosol"/>
    <property type="evidence" value="ECO:0007669"/>
    <property type="project" value="TreeGrafter"/>
</dbReference>
<proteinExistence type="predicted"/>